<evidence type="ECO:0000313" key="4">
    <source>
        <dbReference type="Proteomes" id="UP000076761"/>
    </source>
</evidence>
<dbReference type="InParanoid" id="A0A165TDC8"/>
<keyword evidence="1" id="KW-1133">Transmembrane helix</keyword>
<evidence type="ECO:0000313" key="3">
    <source>
        <dbReference type="EMBL" id="KZT26502.1"/>
    </source>
</evidence>
<dbReference type="EMBL" id="KV425566">
    <property type="protein sequence ID" value="KZT26502.1"/>
    <property type="molecule type" value="Genomic_DNA"/>
</dbReference>
<keyword evidence="2" id="KW-0732">Signal</keyword>
<evidence type="ECO:0000256" key="1">
    <source>
        <dbReference type="SAM" id="Phobius"/>
    </source>
</evidence>
<keyword evidence="4" id="KW-1185">Reference proteome</keyword>
<gene>
    <name evidence="3" type="ORF">NEOLEDRAFT_1131999</name>
</gene>
<dbReference type="Proteomes" id="UP000076761">
    <property type="component" value="Unassembled WGS sequence"/>
</dbReference>
<protein>
    <submittedName>
        <fullName evidence="3">Uncharacterized protein</fullName>
    </submittedName>
</protein>
<name>A0A165TDC8_9AGAM</name>
<organism evidence="3 4">
    <name type="scientific">Neolentinus lepideus HHB14362 ss-1</name>
    <dbReference type="NCBI Taxonomy" id="1314782"/>
    <lineage>
        <taxon>Eukaryota</taxon>
        <taxon>Fungi</taxon>
        <taxon>Dikarya</taxon>
        <taxon>Basidiomycota</taxon>
        <taxon>Agaricomycotina</taxon>
        <taxon>Agaricomycetes</taxon>
        <taxon>Gloeophyllales</taxon>
        <taxon>Gloeophyllaceae</taxon>
        <taxon>Neolentinus</taxon>
    </lineage>
</organism>
<feature type="chain" id="PRO_5007867009" evidence="2">
    <location>
        <begin position="29"/>
        <end position="272"/>
    </location>
</feature>
<keyword evidence="1" id="KW-0812">Transmembrane</keyword>
<feature type="transmembrane region" description="Helical" evidence="1">
    <location>
        <begin position="202"/>
        <end position="225"/>
    </location>
</feature>
<evidence type="ECO:0000256" key="2">
    <source>
        <dbReference type="SAM" id="SignalP"/>
    </source>
</evidence>
<keyword evidence="1" id="KW-0472">Membrane</keyword>
<reference evidence="3 4" key="1">
    <citation type="journal article" date="2016" name="Mol. Biol. Evol.">
        <title>Comparative Genomics of Early-Diverging Mushroom-Forming Fungi Provides Insights into the Origins of Lignocellulose Decay Capabilities.</title>
        <authorList>
            <person name="Nagy L.G."/>
            <person name="Riley R."/>
            <person name="Tritt A."/>
            <person name="Adam C."/>
            <person name="Daum C."/>
            <person name="Floudas D."/>
            <person name="Sun H."/>
            <person name="Yadav J.S."/>
            <person name="Pangilinan J."/>
            <person name="Larsson K.H."/>
            <person name="Matsuura K."/>
            <person name="Barry K."/>
            <person name="Labutti K."/>
            <person name="Kuo R."/>
            <person name="Ohm R.A."/>
            <person name="Bhattacharya S.S."/>
            <person name="Shirouzu T."/>
            <person name="Yoshinaga Y."/>
            <person name="Martin F.M."/>
            <person name="Grigoriev I.V."/>
            <person name="Hibbett D.S."/>
        </authorList>
    </citation>
    <scope>NUCLEOTIDE SEQUENCE [LARGE SCALE GENOMIC DNA]</scope>
    <source>
        <strain evidence="3 4">HHB14362 ss-1</strain>
    </source>
</reference>
<proteinExistence type="predicted"/>
<feature type="signal peptide" evidence="2">
    <location>
        <begin position="1"/>
        <end position="28"/>
    </location>
</feature>
<dbReference type="OrthoDB" id="2576311at2759"/>
<dbReference type="AlphaFoldDB" id="A0A165TDC8"/>
<dbReference type="STRING" id="1314782.A0A165TDC8"/>
<accession>A0A165TDC8</accession>
<sequence length="272" mass="28423">MFMSDKAVTVVGIASLLLVSSPDAVTYAQTSDGVCSIDTWTGNSLGQSPCLVASYLQGVCDGGAYHVPALPAKYSYNGPTQASANDCLCNTVTYNLMSACSACQNGTVIAWSTWNTNCSTIYTDYPEYIPSGTRVPGWAYLNVTEDFWNGTAAEADVAAPESTNPIQKPTGSVVASASATLNASPLASMNSATSSTSSNKGAIVGGVVGAVLGAAVIVGLTWIVLHRRRTQETPACPMFEQQRTMDQGTTEYMSVPPFSPSTQKVYVSLSTS</sequence>